<keyword evidence="2" id="KW-1185">Reference proteome</keyword>
<organism evidence="1 2">
    <name type="scientific">Herbinix luporum</name>
    <dbReference type="NCBI Taxonomy" id="1679721"/>
    <lineage>
        <taxon>Bacteria</taxon>
        <taxon>Bacillati</taxon>
        <taxon>Bacillota</taxon>
        <taxon>Clostridia</taxon>
        <taxon>Lachnospirales</taxon>
        <taxon>Lachnospiraceae</taxon>
        <taxon>Herbinix</taxon>
    </lineage>
</organism>
<dbReference type="Proteomes" id="UP000196053">
    <property type="component" value="Chromosome I"/>
</dbReference>
<accession>A0A0K8J3G8</accession>
<evidence type="ECO:0000313" key="2">
    <source>
        <dbReference type="Proteomes" id="UP000196053"/>
    </source>
</evidence>
<sequence length="124" mass="14308">MSLLITILEALDCILDNGDGWEEYVTLCVEALEAICGFIDKKDKSISLDILSKDIRLLREINLSEGMKKSVKNIIKQVIDDILYQARVIKAKKNRWRAVFLPYNASMWTSLVRVLLTKYEENEI</sequence>
<name>A0A0K8J3G8_9FIRM</name>
<evidence type="ECO:0000313" key="1">
    <source>
        <dbReference type="EMBL" id="CUH91929.1"/>
    </source>
</evidence>
<dbReference type="RefSeq" id="WP_058257352.1">
    <property type="nucleotide sequence ID" value="NZ_LN879430.1"/>
</dbReference>
<reference evidence="2" key="1">
    <citation type="submission" date="2015-09" db="EMBL/GenBank/DDBJ databases">
        <authorList>
            <person name="Wibberg D."/>
        </authorList>
    </citation>
    <scope>NUCLEOTIDE SEQUENCE [LARGE SCALE GENOMIC DNA]</scope>
    <source>
        <strain evidence="2">SD1D</strain>
    </source>
</reference>
<dbReference type="AlphaFoldDB" id="A0A0K8J3G8"/>
<proteinExistence type="predicted"/>
<dbReference type="EMBL" id="LN879430">
    <property type="protein sequence ID" value="CUH91929.1"/>
    <property type="molecule type" value="Genomic_DNA"/>
</dbReference>
<dbReference type="KEGG" id="hsd:SD1D_0376"/>
<protein>
    <submittedName>
        <fullName evidence="1">Uncharacterized protein</fullName>
    </submittedName>
</protein>
<dbReference type="OrthoDB" id="1662110at2"/>
<gene>
    <name evidence="1" type="ORF">SD1D_0376</name>
</gene>